<dbReference type="InterPro" id="IPR003010">
    <property type="entry name" value="C-N_Hydrolase"/>
</dbReference>
<dbReference type="InterPro" id="IPR036526">
    <property type="entry name" value="C-N_Hydrolase_sf"/>
</dbReference>
<dbReference type="PANTHER" id="PTHR43674">
    <property type="entry name" value="NITRILASE C965.09-RELATED"/>
    <property type="match status" value="1"/>
</dbReference>
<accession>A0ABQ0TGA0</accession>
<dbReference type="SUPFAM" id="SSF56317">
    <property type="entry name" value="Carbon-nitrogen hydrolase"/>
    <property type="match status" value="1"/>
</dbReference>
<dbReference type="PROSITE" id="PS50263">
    <property type="entry name" value="CN_HYDROLASE"/>
    <property type="match status" value="1"/>
</dbReference>
<comment type="caution">
    <text evidence="3">The sequence shown here is derived from an EMBL/GenBank/DDBJ whole genome shotgun (WGS) entry which is preliminary data.</text>
</comment>
<sequence length="104" mass="11664">MEEGFIGEYYDSAVCIDADGTLLGTTRMVHTFENRGFNEKFYYGPGNTIYPVYETAAGNIGIAICYDAWFPEVTRSLALRGADLILVPTVEMYIDVMVCRQQIT</sequence>
<evidence type="ECO:0000256" key="1">
    <source>
        <dbReference type="ARBA" id="ARBA00022801"/>
    </source>
</evidence>
<feature type="domain" description="CN hydrolase" evidence="2">
    <location>
        <begin position="1"/>
        <end position="104"/>
    </location>
</feature>
<evidence type="ECO:0000259" key="2">
    <source>
        <dbReference type="PROSITE" id="PS50263"/>
    </source>
</evidence>
<reference evidence="3 4" key="1">
    <citation type="submission" date="2019-06" db="EMBL/GenBank/DDBJ databases">
        <title>Whole genome shotgun sequence of Brevibacillus reuszeri NBRC 15719.</title>
        <authorList>
            <person name="Hosoyama A."/>
            <person name="Uohara A."/>
            <person name="Ohji S."/>
            <person name="Ichikawa N."/>
        </authorList>
    </citation>
    <scope>NUCLEOTIDE SEQUENCE [LARGE SCALE GENOMIC DNA]</scope>
    <source>
        <strain evidence="3 4">NBRC 15719</strain>
    </source>
</reference>
<dbReference type="Proteomes" id="UP000319578">
    <property type="component" value="Unassembled WGS sequence"/>
</dbReference>
<evidence type="ECO:0000313" key="4">
    <source>
        <dbReference type="Proteomes" id="UP000319578"/>
    </source>
</evidence>
<evidence type="ECO:0000313" key="3">
    <source>
        <dbReference type="EMBL" id="GED66927.1"/>
    </source>
</evidence>
<keyword evidence="4" id="KW-1185">Reference proteome</keyword>
<dbReference type="PANTHER" id="PTHR43674:SF2">
    <property type="entry name" value="BETA-UREIDOPROPIONASE"/>
    <property type="match status" value="1"/>
</dbReference>
<name>A0ABQ0TGA0_9BACL</name>
<gene>
    <name evidence="3" type="ORF">BRE01_06290</name>
</gene>
<organism evidence="3 4">
    <name type="scientific">Brevibacillus reuszeri</name>
    <dbReference type="NCBI Taxonomy" id="54915"/>
    <lineage>
        <taxon>Bacteria</taxon>
        <taxon>Bacillati</taxon>
        <taxon>Bacillota</taxon>
        <taxon>Bacilli</taxon>
        <taxon>Bacillales</taxon>
        <taxon>Paenibacillaceae</taxon>
        <taxon>Brevibacillus</taxon>
    </lineage>
</organism>
<keyword evidence="1" id="KW-0378">Hydrolase</keyword>
<dbReference type="InterPro" id="IPR050345">
    <property type="entry name" value="Aliph_Amidase/BUP"/>
</dbReference>
<dbReference type="Gene3D" id="3.60.110.10">
    <property type="entry name" value="Carbon-nitrogen hydrolase"/>
    <property type="match status" value="1"/>
</dbReference>
<proteinExistence type="predicted"/>
<dbReference type="EMBL" id="BJON01000002">
    <property type="protein sequence ID" value="GED66927.1"/>
    <property type="molecule type" value="Genomic_DNA"/>
</dbReference>
<protein>
    <recommendedName>
        <fullName evidence="2">CN hydrolase domain-containing protein</fullName>
    </recommendedName>
</protein>
<dbReference type="Pfam" id="PF00795">
    <property type="entry name" value="CN_hydrolase"/>
    <property type="match status" value="1"/>
</dbReference>
<dbReference type="RefSeq" id="WP_049739881.1">
    <property type="nucleotide sequence ID" value="NZ_BJON01000002.1"/>
</dbReference>